<comment type="similarity">
    <text evidence="3">Belongs to the NOP16 family.</text>
</comment>
<gene>
    <name evidence="7" type="ORF">P691DRAFT_720158</name>
</gene>
<dbReference type="PANTHER" id="PTHR13243">
    <property type="entry name" value="HSPC111 PROTEIN-RELATED"/>
    <property type="match status" value="1"/>
</dbReference>
<reference evidence="7" key="1">
    <citation type="submission" date="2020-11" db="EMBL/GenBank/DDBJ databases">
        <authorList>
            <consortium name="DOE Joint Genome Institute"/>
            <person name="Ahrendt S."/>
            <person name="Riley R."/>
            <person name="Andreopoulos W."/>
            <person name="Labutti K."/>
            <person name="Pangilinan J."/>
            <person name="Ruiz-Duenas F.J."/>
            <person name="Barrasa J.M."/>
            <person name="Sanchez-Garcia M."/>
            <person name="Camarero S."/>
            <person name="Miyauchi S."/>
            <person name="Serrano A."/>
            <person name="Linde D."/>
            <person name="Babiker R."/>
            <person name="Drula E."/>
            <person name="Ayuso-Fernandez I."/>
            <person name="Pacheco R."/>
            <person name="Padilla G."/>
            <person name="Ferreira P."/>
            <person name="Barriuso J."/>
            <person name="Kellner H."/>
            <person name="Castanera R."/>
            <person name="Alfaro M."/>
            <person name="Ramirez L."/>
            <person name="Pisabarro A.G."/>
            <person name="Kuo A."/>
            <person name="Tritt A."/>
            <person name="Lipzen A."/>
            <person name="He G."/>
            <person name="Yan M."/>
            <person name="Ng V."/>
            <person name="Cullen D."/>
            <person name="Martin F."/>
            <person name="Rosso M.-N."/>
            <person name="Henrissat B."/>
            <person name="Hibbett D."/>
            <person name="Martinez A.T."/>
            <person name="Grigoriev I.V."/>
        </authorList>
    </citation>
    <scope>NUCLEOTIDE SEQUENCE</scope>
    <source>
        <strain evidence="7">MF-IS2</strain>
    </source>
</reference>
<evidence type="ECO:0000313" key="8">
    <source>
        <dbReference type="Proteomes" id="UP000807342"/>
    </source>
</evidence>
<evidence type="ECO:0000256" key="6">
    <source>
        <dbReference type="SAM" id="MobiDB-lite"/>
    </source>
</evidence>
<dbReference type="Proteomes" id="UP000807342">
    <property type="component" value="Unassembled WGS sequence"/>
</dbReference>
<evidence type="ECO:0000256" key="5">
    <source>
        <dbReference type="ARBA" id="ARBA00023242"/>
    </source>
</evidence>
<evidence type="ECO:0000313" key="7">
    <source>
        <dbReference type="EMBL" id="KAF9453285.1"/>
    </source>
</evidence>
<dbReference type="OrthoDB" id="285729at2759"/>
<feature type="compositionally biased region" description="Basic residues" evidence="6">
    <location>
        <begin position="1"/>
        <end position="29"/>
    </location>
</feature>
<dbReference type="GO" id="GO:0005730">
    <property type="term" value="C:nucleolus"/>
    <property type="evidence" value="ECO:0007669"/>
    <property type="project" value="UniProtKB-SubCell"/>
</dbReference>
<dbReference type="AlphaFoldDB" id="A0A9P5XM54"/>
<dbReference type="Pfam" id="PF09420">
    <property type="entry name" value="Nop16"/>
    <property type="match status" value="1"/>
</dbReference>
<keyword evidence="8" id="KW-1185">Reference proteome</keyword>
<dbReference type="EMBL" id="MU151063">
    <property type="protein sequence ID" value="KAF9453285.1"/>
    <property type="molecule type" value="Genomic_DNA"/>
</dbReference>
<sequence>MANPRQRRKARSSSHRPVSHSKNAKRNLKKVPPIRGPKALQEAWDKRKTVQQNYAALGLLHSLNPLASGGTEVRQKLSSELDIQQTEAKINELSTTKPTEIPQGFGRIIRDEAGNVLKIEMNETAVDGTDADLSMEYSEPSVAAEALSVWTMGRAGAQYARNETKETIVEALEQTSTPQTASHALSFAISGTGPRRASTGEVVYLRKLVNRYGDDVEKMAKDRKLNPEQRTIGQLQRALRRAGFSVGGSG</sequence>
<name>A0A9P5XM54_9AGAR</name>
<evidence type="ECO:0000256" key="1">
    <source>
        <dbReference type="ARBA" id="ARBA00002889"/>
    </source>
</evidence>
<comment type="function">
    <text evidence="1">Involved in the biogenesis of the 60S ribosomal subunit.</text>
</comment>
<evidence type="ECO:0000256" key="4">
    <source>
        <dbReference type="ARBA" id="ARBA00015522"/>
    </source>
</evidence>
<dbReference type="InterPro" id="IPR019002">
    <property type="entry name" value="Ribosome_biogenesis_Nop16"/>
</dbReference>
<keyword evidence="5" id="KW-0539">Nucleus</keyword>
<evidence type="ECO:0000256" key="3">
    <source>
        <dbReference type="ARBA" id="ARBA00008479"/>
    </source>
</evidence>
<comment type="caution">
    <text evidence="7">The sequence shown here is derived from an EMBL/GenBank/DDBJ whole genome shotgun (WGS) entry which is preliminary data.</text>
</comment>
<accession>A0A9P5XM54</accession>
<protein>
    <recommendedName>
        <fullName evidence="4">Nucleolar protein 16</fullName>
    </recommendedName>
</protein>
<feature type="region of interest" description="Disordered" evidence="6">
    <location>
        <begin position="1"/>
        <end position="36"/>
    </location>
</feature>
<proteinExistence type="inferred from homology"/>
<dbReference type="PANTHER" id="PTHR13243:SF1">
    <property type="entry name" value="NUCLEOLAR PROTEIN 16"/>
    <property type="match status" value="1"/>
</dbReference>
<organism evidence="7 8">
    <name type="scientific">Macrolepiota fuliginosa MF-IS2</name>
    <dbReference type="NCBI Taxonomy" id="1400762"/>
    <lineage>
        <taxon>Eukaryota</taxon>
        <taxon>Fungi</taxon>
        <taxon>Dikarya</taxon>
        <taxon>Basidiomycota</taxon>
        <taxon>Agaricomycotina</taxon>
        <taxon>Agaricomycetes</taxon>
        <taxon>Agaricomycetidae</taxon>
        <taxon>Agaricales</taxon>
        <taxon>Agaricineae</taxon>
        <taxon>Agaricaceae</taxon>
        <taxon>Macrolepiota</taxon>
    </lineage>
</organism>
<comment type="subcellular location">
    <subcellularLocation>
        <location evidence="2">Nucleus</location>
        <location evidence="2">Nucleolus</location>
    </subcellularLocation>
</comment>
<evidence type="ECO:0000256" key="2">
    <source>
        <dbReference type="ARBA" id="ARBA00004604"/>
    </source>
</evidence>
<dbReference type="GO" id="GO:0042273">
    <property type="term" value="P:ribosomal large subunit biogenesis"/>
    <property type="evidence" value="ECO:0007669"/>
    <property type="project" value="TreeGrafter"/>
</dbReference>